<feature type="active site" description="Proton acceptor" evidence="5">
    <location>
        <position position="77"/>
    </location>
</feature>
<evidence type="ECO:0000256" key="4">
    <source>
        <dbReference type="ARBA" id="ARBA00022928"/>
    </source>
</evidence>
<dbReference type="InterPro" id="IPR038596">
    <property type="entry name" value="Janus_sf"/>
</dbReference>
<evidence type="ECO:0000313" key="8">
    <source>
        <dbReference type="Proteomes" id="UP000751190"/>
    </source>
</evidence>
<comment type="function">
    <text evidence="1">JanA and janB regulate somatic sex differentiation.</text>
</comment>
<feature type="binding site" evidence="6">
    <location>
        <position position="51"/>
    </location>
    <ligand>
        <name>substrate</name>
    </ligand>
</feature>
<dbReference type="Gene3D" id="3.50.20.20">
    <property type="entry name" value="Janus/Ocnus"/>
    <property type="match status" value="1"/>
</dbReference>
<accession>A0A8J5Y129</accession>
<reference evidence="7" key="1">
    <citation type="submission" date="2021-05" db="EMBL/GenBank/DDBJ databases">
        <title>The genome of the haptophyte Pavlova lutheri (Diacronema luteri, Pavlovales) - a model for lipid biosynthesis in eukaryotic algae.</title>
        <authorList>
            <person name="Hulatt C.J."/>
            <person name="Posewitz M.C."/>
        </authorList>
    </citation>
    <scope>NUCLEOTIDE SEQUENCE</scope>
    <source>
        <strain evidence="7">NIVA-4/92</strain>
    </source>
</reference>
<evidence type="ECO:0000313" key="7">
    <source>
        <dbReference type="EMBL" id="KAG8469399.1"/>
    </source>
</evidence>
<evidence type="ECO:0008006" key="9">
    <source>
        <dbReference type="Google" id="ProtNLM"/>
    </source>
</evidence>
<dbReference type="EMBL" id="JAGTXO010000002">
    <property type="protein sequence ID" value="KAG8469399.1"/>
    <property type="molecule type" value="Genomic_DNA"/>
</dbReference>
<dbReference type="InterPro" id="IPR007702">
    <property type="entry name" value="Janus"/>
</dbReference>
<keyword evidence="4" id="KW-0726">Sexual differentiation</keyword>
<dbReference type="GO" id="GO:0030154">
    <property type="term" value="P:cell differentiation"/>
    <property type="evidence" value="ECO:0007669"/>
    <property type="project" value="UniProtKB-KW"/>
</dbReference>
<sequence>MGDAHGTPTTNDEDQARAAALRADAQQVTSAATSDALDAFDAVDVRSGTYKYVLINASAPGSAARKVLLRSGPGGYHVEVATPTVEALKSAGLLSEIPGGGRIARDDAAKTISIFGFSYGFGKGDHALAAELCRGAFPGYEVTWTDDGY</sequence>
<dbReference type="Proteomes" id="UP000751190">
    <property type="component" value="Unassembled WGS sequence"/>
</dbReference>
<dbReference type="AlphaFoldDB" id="A0A8J5Y129"/>
<evidence type="ECO:0000256" key="5">
    <source>
        <dbReference type="PIRSR" id="PIRSR607702-1"/>
    </source>
</evidence>
<dbReference type="GO" id="GO:0007548">
    <property type="term" value="P:sex differentiation"/>
    <property type="evidence" value="ECO:0007669"/>
    <property type="project" value="UniProtKB-KW"/>
</dbReference>
<protein>
    <recommendedName>
        <fullName evidence="9">14 kDa phosphohistidine phosphatase</fullName>
    </recommendedName>
</protein>
<dbReference type="GO" id="GO:0101006">
    <property type="term" value="F:protein histidine phosphatase activity"/>
    <property type="evidence" value="ECO:0007669"/>
    <property type="project" value="TreeGrafter"/>
</dbReference>
<gene>
    <name evidence="7" type="ORF">KFE25_005854</name>
</gene>
<evidence type="ECO:0000256" key="2">
    <source>
        <dbReference type="ARBA" id="ARBA00010971"/>
    </source>
</evidence>
<comment type="caution">
    <text evidence="7">The sequence shown here is derived from an EMBL/GenBank/DDBJ whole genome shotgun (WGS) entry which is preliminary data.</text>
</comment>
<dbReference type="Pfam" id="PF05005">
    <property type="entry name" value="Ocnus"/>
    <property type="match status" value="1"/>
</dbReference>
<keyword evidence="3" id="KW-0221">Differentiation</keyword>
<evidence type="ECO:0000256" key="1">
    <source>
        <dbReference type="ARBA" id="ARBA00002508"/>
    </source>
</evidence>
<comment type="similarity">
    <text evidence="2">Belongs to the janus family.</text>
</comment>
<dbReference type="OrthoDB" id="10249612at2759"/>
<dbReference type="PANTHER" id="PTHR12258">
    <property type="entry name" value="JANUS-A/JANUS-B"/>
    <property type="match status" value="1"/>
</dbReference>
<evidence type="ECO:0000256" key="3">
    <source>
        <dbReference type="ARBA" id="ARBA00022782"/>
    </source>
</evidence>
<name>A0A8J5Y129_DIALT</name>
<evidence type="ECO:0000256" key="6">
    <source>
        <dbReference type="PIRSR" id="PIRSR607702-2"/>
    </source>
</evidence>
<proteinExistence type="inferred from homology"/>
<dbReference type="SUPFAM" id="SSF143724">
    <property type="entry name" value="PHP14-like"/>
    <property type="match status" value="1"/>
</dbReference>
<organism evidence="7 8">
    <name type="scientific">Diacronema lutheri</name>
    <name type="common">Unicellular marine alga</name>
    <name type="synonym">Monochrysis lutheri</name>
    <dbReference type="NCBI Taxonomy" id="2081491"/>
    <lineage>
        <taxon>Eukaryota</taxon>
        <taxon>Haptista</taxon>
        <taxon>Haptophyta</taxon>
        <taxon>Pavlovophyceae</taxon>
        <taxon>Pavlovales</taxon>
        <taxon>Pavlovaceae</taxon>
        <taxon>Diacronema</taxon>
    </lineage>
</organism>
<dbReference type="OMA" id="GRINHEP"/>
<keyword evidence="8" id="KW-1185">Reference proteome</keyword>
<dbReference type="PANTHER" id="PTHR12258:SF5">
    <property type="entry name" value="BCDNA.GH02250-RELATED"/>
    <property type="match status" value="1"/>
</dbReference>
<dbReference type="GO" id="GO:0005829">
    <property type="term" value="C:cytosol"/>
    <property type="evidence" value="ECO:0007669"/>
    <property type="project" value="TreeGrafter"/>
</dbReference>